<evidence type="ECO:0000313" key="3">
    <source>
        <dbReference type="Proteomes" id="UP001237642"/>
    </source>
</evidence>
<dbReference type="Proteomes" id="UP001237642">
    <property type="component" value="Unassembled WGS sequence"/>
</dbReference>
<dbReference type="Pfam" id="PF10536">
    <property type="entry name" value="PMD"/>
    <property type="match status" value="1"/>
</dbReference>
<dbReference type="GO" id="GO:0010073">
    <property type="term" value="P:meristem maintenance"/>
    <property type="evidence" value="ECO:0007669"/>
    <property type="project" value="InterPro"/>
</dbReference>
<reference evidence="2" key="1">
    <citation type="submission" date="2023-02" db="EMBL/GenBank/DDBJ databases">
        <title>Genome of toxic invasive species Heracleum sosnowskyi carries increased number of genes despite the absence of recent whole-genome duplications.</title>
        <authorList>
            <person name="Schelkunov M."/>
            <person name="Shtratnikova V."/>
            <person name="Makarenko M."/>
            <person name="Klepikova A."/>
            <person name="Omelchenko D."/>
            <person name="Novikova G."/>
            <person name="Obukhova E."/>
            <person name="Bogdanov V."/>
            <person name="Penin A."/>
            <person name="Logacheva M."/>
        </authorList>
    </citation>
    <scope>NUCLEOTIDE SEQUENCE</scope>
    <source>
        <strain evidence="2">Hsosn_3</strain>
        <tissue evidence="2">Leaf</tissue>
    </source>
</reference>
<sequence>MDDCDVADIELNPGTKDPLVLYLQVENRSTNIWKVGGGDNQRSRVRNKYTPVHPKMVPYLRDIHFDGVARLTGIHIDWSLATALVERWRPETHTFHLPTGECTITLQDLSILLGMRVDGCAITGSTEFKGGCTKIVQDMFGKAPSKQSGDLNGGRLKLSWLSKTFPKLPDDADRDEVIRHTHAFMLQMISGVLFIDHQGSQLHCMFIPLIRNLERSSKLSWGSGVLAFLYRELCKACKIGVEEIVGCVLLVVFC</sequence>
<dbReference type="PANTHER" id="PTHR46033">
    <property type="entry name" value="PROTEIN MAIN-LIKE 2"/>
    <property type="match status" value="1"/>
</dbReference>
<protein>
    <submittedName>
        <fullName evidence="2">Serine/threonine-protein phosphatase 7 long form-like</fullName>
    </submittedName>
</protein>
<keyword evidence="3" id="KW-1185">Reference proteome</keyword>
<evidence type="ECO:0000313" key="2">
    <source>
        <dbReference type="EMBL" id="KAK1387494.1"/>
    </source>
</evidence>
<comment type="caution">
    <text evidence="2">The sequence shown here is derived from an EMBL/GenBank/DDBJ whole genome shotgun (WGS) entry which is preliminary data.</text>
</comment>
<feature type="domain" description="Aminotransferase-like plant mobile" evidence="1">
    <location>
        <begin position="70"/>
        <end position="251"/>
    </location>
</feature>
<dbReference type="InterPro" id="IPR019557">
    <property type="entry name" value="AminoTfrase-like_pln_mobile"/>
</dbReference>
<dbReference type="PANTHER" id="PTHR46033:SF8">
    <property type="entry name" value="PROTEIN MAINTENANCE OF MERISTEMS-LIKE"/>
    <property type="match status" value="1"/>
</dbReference>
<organism evidence="2 3">
    <name type="scientific">Heracleum sosnowskyi</name>
    <dbReference type="NCBI Taxonomy" id="360622"/>
    <lineage>
        <taxon>Eukaryota</taxon>
        <taxon>Viridiplantae</taxon>
        <taxon>Streptophyta</taxon>
        <taxon>Embryophyta</taxon>
        <taxon>Tracheophyta</taxon>
        <taxon>Spermatophyta</taxon>
        <taxon>Magnoliopsida</taxon>
        <taxon>eudicotyledons</taxon>
        <taxon>Gunneridae</taxon>
        <taxon>Pentapetalae</taxon>
        <taxon>asterids</taxon>
        <taxon>campanulids</taxon>
        <taxon>Apiales</taxon>
        <taxon>Apiaceae</taxon>
        <taxon>Apioideae</taxon>
        <taxon>apioid superclade</taxon>
        <taxon>Tordylieae</taxon>
        <taxon>Tordyliinae</taxon>
        <taxon>Heracleum</taxon>
    </lineage>
</organism>
<dbReference type="EMBL" id="JAUIZM010000004">
    <property type="protein sequence ID" value="KAK1387494.1"/>
    <property type="molecule type" value="Genomic_DNA"/>
</dbReference>
<dbReference type="InterPro" id="IPR044824">
    <property type="entry name" value="MAIN-like"/>
</dbReference>
<name>A0AAD8IM33_9APIA</name>
<reference evidence="2" key="2">
    <citation type="submission" date="2023-05" db="EMBL/GenBank/DDBJ databases">
        <authorList>
            <person name="Schelkunov M.I."/>
        </authorList>
    </citation>
    <scope>NUCLEOTIDE SEQUENCE</scope>
    <source>
        <strain evidence="2">Hsosn_3</strain>
        <tissue evidence="2">Leaf</tissue>
    </source>
</reference>
<dbReference type="AlphaFoldDB" id="A0AAD8IM33"/>
<proteinExistence type="predicted"/>
<evidence type="ECO:0000259" key="1">
    <source>
        <dbReference type="Pfam" id="PF10536"/>
    </source>
</evidence>
<gene>
    <name evidence="2" type="ORF">POM88_015672</name>
</gene>
<accession>A0AAD8IM33</accession>